<proteinExistence type="predicted"/>
<evidence type="ECO:0000313" key="2">
    <source>
        <dbReference type="Proteomes" id="UP001500975"/>
    </source>
</evidence>
<accession>A0ABP8IGR2</accession>
<reference evidence="2" key="1">
    <citation type="journal article" date="2019" name="Int. J. Syst. Evol. Microbiol.">
        <title>The Global Catalogue of Microorganisms (GCM) 10K type strain sequencing project: providing services to taxonomists for standard genome sequencing and annotation.</title>
        <authorList>
            <consortium name="The Broad Institute Genomics Platform"/>
            <consortium name="The Broad Institute Genome Sequencing Center for Infectious Disease"/>
            <person name="Wu L."/>
            <person name="Ma J."/>
        </authorList>
    </citation>
    <scope>NUCLEOTIDE SEQUENCE [LARGE SCALE GENOMIC DNA]</scope>
    <source>
        <strain evidence="2">JCM 17804</strain>
    </source>
</reference>
<comment type="caution">
    <text evidence="1">The sequence shown here is derived from an EMBL/GenBank/DDBJ whole genome shotgun (WGS) entry which is preliminary data.</text>
</comment>
<dbReference type="Proteomes" id="UP001500975">
    <property type="component" value="Unassembled WGS sequence"/>
</dbReference>
<dbReference type="EMBL" id="BAABGJ010000081">
    <property type="protein sequence ID" value="GAA4358484.1"/>
    <property type="molecule type" value="Genomic_DNA"/>
</dbReference>
<protein>
    <recommendedName>
        <fullName evidence="3">Phage protein</fullName>
    </recommendedName>
</protein>
<organism evidence="1 2">
    <name type="scientific">Variovorax defluvii</name>
    <dbReference type="NCBI Taxonomy" id="913761"/>
    <lineage>
        <taxon>Bacteria</taxon>
        <taxon>Pseudomonadati</taxon>
        <taxon>Pseudomonadota</taxon>
        <taxon>Betaproteobacteria</taxon>
        <taxon>Burkholderiales</taxon>
        <taxon>Comamonadaceae</taxon>
        <taxon>Variovorax</taxon>
    </lineage>
</organism>
<evidence type="ECO:0008006" key="3">
    <source>
        <dbReference type="Google" id="ProtNLM"/>
    </source>
</evidence>
<evidence type="ECO:0000313" key="1">
    <source>
        <dbReference type="EMBL" id="GAA4358484.1"/>
    </source>
</evidence>
<sequence>MPADPTPDGTSLLELEMIRNDLLLKREEFKLWRCAAEASMSGIVSLMQSGRFFFMPDGEPIDLEDVDWDRLTEEGVWRSRP</sequence>
<gene>
    <name evidence="1" type="ORF">GCM10023165_53410</name>
</gene>
<keyword evidence="2" id="KW-1185">Reference proteome</keyword>
<name>A0ABP8IGR2_9BURK</name>